<dbReference type="SUPFAM" id="SSF56059">
    <property type="entry name" value="Glutathione synthetase ATP-binding domain-like"/>
    <property type="match status" value="1"/>
</dbReference>
<sequence>MKRILIIGASYLQLPLIEKVNQMGYESHVVAWEEGAVGKEVAFCFYPISIIEKEKILDLAKIIKPIAVVSIASDLANITVNYVASHLGLISNEESTVLYTSDKYMMRQLLSSHGILCPTYQLLTSDNRILNHCRITYPLIVKPVDRSGSRGVSLVYKDSDLESALDLAFSESFSKMVLVEQYIEGREISVEGISQKGEHQILTITDKITTGAPHFVELGHSEPSSLSFDIQAKVENVTLKILDVVGMSNGASHTEFRITEKGDIYLIEIGSRMGGDFIGSDLVWYSTGFDFVKAVIDVAIGVPLTELKKIRKDVSIVFFTRKIDYEKFLENQPLENIIRKDVFGNENQELKSSADRYSYIIYYR</sequence>
<dbReference type="InterPro" id="IPR052032">
    <property type="entry name" value="ATP-dep_AA_Ligase"/>
</dbReference>
<dbReference type="GO" id="GO:0005524">
    <property type="term" value="F:ATP binding"/>
    <property type="evidence" value="ECO:0007669"/>
    <property type="project" value="UniProtKB-UniRule"/>
</dbReference>
<keyword evidence="1" id="KW-0436">Ligase</keyword>
<dbReference type="EMBL" id="JAQNSG010000012">
    <property type="protein sequence ID" value="MDC1881142.1"/>
    <property type="molecule type" value="Genomic_DNA"/>
</dbReference>
<reference evidence="6" key="1">
    <citation type="submission" date="2022-10" db="EMBL/GenBank/DDBJ databases">
        <title>Human gut microbiome strain richness.</title>
        <authorList>
            <person name="Chen-Liaw A."/>
        </authorList>
    </citation>
    <scope>NUCLEOTIDE SEQUENCE</scope>
    <source>
        <strain evidence="6">1001713st2_A4_1001713B170214_170313</strain>
    </source>
</reference>
<dbReference type="PANTHER" id="PTHR43585">
    <property type="entry name" value="FUMIPYRROLE BIOSYNTHESIS PROTEIN C"/>
    <property type="match status" value="1"/>
</dbReference>
<dbReference type="Proteomes" id="UP001213309">
    <property type="component" value="Unassembled WGS sequence"/>
</dbReference>
<dbReference type="PANTHER" id="PTHR43585:SF2">
    <property type="entry name" value="ATP-GRASP ENZYME FSQD"/>
    <property type="match status" value="1"/>
</dbReference>
<dbReference type="GO" id="GO:0016874">
    <property type="term" value="F:ligase activity"/>
    <property type="evidence" value="ECO:0007669"/>
    <property type="project" value="UniProtKB-KW"/>
</dbReference>
<proteinExistence type="predicted"/>
<evidence type="ECO:0000256" key="1">
    <source>
        <dbReference type="ARBA" id="ARBA00022598"/>
    </source>
</evidence>
<evidence type="ECO:0000256" key="4">
    <source>
        <dbReference type="PROSITE-ProRule" id="PRU00409"/>
    </source>
</evidence>
<dbReference type="RefSeq" id="WP_196072961.1">
    <property type="nucleotide sequence ID" value="NZ_JADPCT010000457.1"/>
</dbReference>
<comment type="caution">
    <text evidence="6">The sequence shown here is derived from an EMBL/GenBank/DDBJ whole genome shotgun (WGS) entry which is preliminary data.</text>
</comment>
<dbReference type="Gene3D" id="3.30.470.20">
    <property type="entry name" value="ATP-grasp fold, B domain"/>
    <property type="match status" value="1"/>
</dbReference>
<keyword evidence="3 4" id="KW-0067">ATP-binding</keyword>
<protein>
    <submittedName>
        <fullName evidence="6">ATP-grasp domain-containing protein</fullName>
    </submittedName>
</protein>
<dbReference type="AlphaFoldDB" id="A0AAW6GUN0"/>
<dbReference type="PROSITE" id="PS50975">
    <property type="entry name" value="ATP_GRASP"/>
    <property type="match status" value="1"/>
</dbReference>
<evidence type="ECO:0000313" key="7">
    <source>
        <dbReference type="Proteomes" id="UP001213309"/>
    </source>
</evidence>
<dbReference type="InterPro" id="IPR011761">
    <property type="entry name" value="ATP-grasp"/>
</dbReference>
<gene>
    <name evidence="6" type="ORF">POZ24_14070</name>
</gene>
<evidence type="ECO:0000259" key="5">
    <source>
        <dbReference type="PROSITE" id="PS50975"/>
    </source>
</evidence>
<dbReference type="InterPro" id="IPR013815">
    <property type="entry name" value="ATP_grasp_subdomain_1"/>
</dbReference>
<dbReference type="Pfam" id="PF13535">
    <property type="entry name" value="ATP-grasp_4"/>
    <property type="match status" value="1"/>
</dbReference>
<feature type="domain" description="ATP-grasp" evidence="5">
    <location>
        <begin position="107"/>
        <end position="300"/>
    </location>
</feature>
<name>A0AAW6GUN0_BACUN</name>
<keyword evidence="2 4" id="KW-0547">Nucleotide-binding</keyword>
<evidence type="ECO:0000256" key="2">
    <source>
        <dbReference type="ARBA" id="ARBA00022741"/>
    </source>
</evidence>
<evidence type="ECO:0000256" key="3">
    <source>
        <dbReference type="ARBA" id="ARBA00022840"/>
    </source>
</evidence>
<evidence type="ECO:0000313" key="6">
    <source>
        <dbReference type="EMBL" id="MDC1881142.1"/>
    </source>
</evidence>
<dbReference type="Gene3D" id="3.40.50.20">
    <property type="match status" value="1"/>
</dbReference>
<organism evidence="6 7">
    <name type="scientific">Bacteroides uniformis</name>
    <dbReference type="NCBI Taxonomy" id="820"/>
    <lineage>
        <taxon>Bacteria</taxon>
        <taxon>Pseudomonadati</taxon>
        <taxon>Bacteroidota</taxon>
        <taxon>Bacteroidia</taxon>
        <taxon>Bacteroidales</taxon>
        <taxon>Bacteroidaceae</taxon>
        <taxon>Bacteroides</taxon>
    </lineage>
</organism>
<dbReference type="GO" id="GO:0046872">
    <property type="term" value="F:metal ion binding"/>
    <property type="evidence" value="ECO:0007669"/>
    <property type="project" value="InterPro"/>
</dbReference>
<accession>A0AAW6GUN0</accession>
<dbReference type="Gene3D" id="3.30.1490.20">
    <property type="entry name" value="ATP-grasp fold, A domain"/>
    <property type="match status" value="1"/>
</dbReference>